<dbReference type="CDD" id="cd00672">
    <property type="entry name" value="CysRS_core"/>
    <property type="match status" value="1"/>
</dbReference>
<dbReference type="GO" id="GO:0006423">
    <property type="term" value="P:cysteinyl-tRNA aminoacylation"/>
    <property type="evidence" value="ECO:0007669"/>
    <property type="project" value="InterPro"/>
</dbReference>
<dbReference type="PRINTS" id="PR00983">
    <property type="entry name" value="TRNASYNTHCYS"/>
</dbReference>
<keyword evidence="5" id="KW-0547">Nucleotide-binding</keyword>
<evidence type="ECO:0000256" key="1">
    <source>
        <dbReference type="ARBA" id="ARBA00001947"/>
    </source>
</evidence>
<evidence type="ECO:0000256" key="11">
    <source>
        <dbReference type="SAM" id="MobiDB-lite"/>
    </source>
</evidence>
<dbReference type="InterPro" id="IPR014729">
    <property type="entry name" value="Rossmann-like_a/b/a_fold"/>
</dbReference>
<evidence type="ECO:0000256" key="6">
    <source>
        <dbReference type="ARBA" id="ARBA00022833"/>
    </source>
</evidence>
<keyword evidence="4" id="KW-0479">Metal-binding</keyword>
<evidence type="ECO:0000256" key="2">
    <source>
        <dbReference type="ARBA" id="ARBA00012832"/>
    </source>
</evidence>
<dbReference type="Gene3D" id="1.20.120.1910">
    <property type="entry name" value="Cysteine-tRNA ligase, C-terminal anti-codon recognition domain"/>
    <property type="match status" value="1"/>
</dbReference>
<evidence type="ECO:0000256" key="5">
    <source>
        <dbReference type="ARBA" id="ARBA00022741"/>
    </source>
</evidence>
<dbReference type="GO" id="GO:0005524">
    <property type="term" value="F:ATP binding"/>
    <property type="evidence" value="ECO:0007669"/>
    <property type="project" value="UniProtKB-KW"/>
</dbReference>
<dbReference type="InterPro" id="IPR024909">
    <property type="entry name" value="Cys-tRNA/MSH_ligase"/>
</dbReference>
<accession>A0A1W0E566</accession>
<organism evidence="13 14">
    <name type="scientific">Ecytonucleospora hepatopenaei</name>
    <dbReference type="NCBI Taxonomy" id="646526"/>
    <lineage>
        <taxon>Eukaryota</taxon>
        <taxon>Fungi</taxon>
        <taxon>Fungi incertae sedis</taxon>
        <taxon>Microsporidia</taxon>
        <taxon>Enterocytozoonidae</taxon>
        <taxon>Ecytonucleospora</taxon>
    </lineage>
</organism>
<dbReference type="SUPFAM" id="SSF47323">
    <property type="entry name" value="Anticodon-binding domain of a subclass of class I aminoacyl-tRNA synthetases"/>
    <property type="match status" value="1"/>
</dbReference>
<evidence type="ECO:0000256" key="10">
    <source>
        <dbReference type="ARBA" id="ARBA00031499"/>
    </source>
</evidence>
<evidence type="ECO:0000256" key="9">
    <source>
        <dbReference type="ARBA" id="ARBA00023146"/>
    </source>
</evidence>
<feature type="domain" description="tRNA synthetases class I catalytic" evidence="12">
    <location>
        <begin position="39"/>
        <end position="185"/>
    </location>
</feature>
<protein>
    <recommendedName>
        <fullName evidence="2">cysteine--tRNA ligase</fullName>
        <ecNumber evidence="2">6.1.1.16</ecNumber>
    </recommendedName>
    <alternativeName>
        <fullName evidence="10">Cysteinyl-tRNA synthetase</fullName>
    </alternativeName>
</protein>
<dbReference type="EC" id="6.1.1.16" evidence="2"/>
<dbReference type="HAMAP" id="MF_00041">
    <property type="entry name" value="Cys_tRNA_synth"/>
    <property type="match status" value="1"/>
</dbReference>
<dbReference type="InterPro" id="IPR009080">
    <property type="entry name" value="tRNAsynth_Ia_anticodon-bd"/>
</dbReference>
<keyword evidence="8" id="KW-0648">Protein biosynthesis</keyword>
<evidence type="ECO:0000256" key="4">
    <source>
        <dbReference type="ARBA" id="ARBA00022723"/>
    </source>
</evidence>
<dbReference type="GO" id="GO:0005737">
    <property type="term" value="C:cytoplasm"/>
    <property type="evidence" value="ECO:0007669"/>
    <property type="project" value="TreeGrafter"/>
</dbReference>
<evidence type="ECO:0000256" key="7">
    <source>
        <dbReference type="ARBA" id="ARBA00022840"/>
    </source>
</evidence>
<dbReference type="Pfam" id="PF01406">
    <property type="entry name" value="tRNA-synt_1e"/>
    <property type="match status" value="3"/>
</dbReference>
<evidence type="ECO:0000256" key="3">
    <source>
        <dbReference type="ARBA" id="ARBA00022598"/>
    </source>
</evidence>
<dbReference type="STRING" id="646526.A0A1W0E566"/>
<dbReference type="SUPFAM" id="SSF52374">
    <property type="entry name" value="Nucleotidylyl transferase"/>
    <property type="match status" value="1"/>
</dbReference>
<feature type="compositionally biased region" description="Low complexity" evidence="11">
    <location>
        <begin position="198"/>
        <end position="243"/>
    </location>
</feature>
<keyword evidence="3" id="KW-0436">Ligase</keyword>
<dbReference type="OrthoDB" id="438179at2759"/>
<keyword evidence="7" id="KW-0067">ATP-binding</keyword>
<sequence>MNTNNSNNTNITNNTNNTNNSNDNNIYVYNSLTKNKDIFKPIDPNNVNIYICGPTVYDSPHIGHARTYISFDVVRRVLEDYFGYGINMTMNITNIDDKIIKRAAETGTSWVDLSRKYEKEFLDQMEVLSVKRANFITRVDQYVPQVVKYIEELVSGSLAYESNGSVYFDLEEYKKYKKYNLLRPETQKNSIILEGEDTTNSNNSNNNSNTDNSNNNINNNNINNSSNNNINNNNNNNTNNNNIVKKNDGDFVLWKASKHNEISYDSPWGKGRPGWHIECSAMAHSIYGEKLDIHGGGVDLSFPHHENEIAQSQGLHMCVTNSNILYNDNIIYNDNNNIKDSDNNITNKLYNTNITNNINDNINNSNITNNSNTWCNTFWHTGHLNIDGRKMSKSLKNFLTITDILNVYSPVTLRILFIQHTWNAPMNYDEEQLKRAEVTRKKIYNFISTAEGYIIKQYNSYNITNITDSDNSNILNNNTDILNSNVLYDTTKYNQSMSHTDHIVFDSYMSTKNDVDLYLRNNINYTDAFNSIINLIKLTNTHMDVLCTDMIYTILTYVKRMMNILGITLNSNSNILNNNSNMLNNNILNNNDSIVIHAFNEFRNTIRMLTKNKSDSKAYYDACDNIRKEVEKYGYKIEDKKGESTIKRNNL</sequence>
<keyword evidence="6" id="KW-0862">Zinc</keyword>
<proteinExistence type="inferred from homology"/>
<dbReference type="GO" id="GO:0004817">
    <property type="term" value="F:cysteine-tRNA ligase activity"/>
    <property type="evidence" value="ECO:0007669"/>
    <property type="project" value="UniProtKB-EC"/>
</dbReference>
<dbReference type="EMBL" id="MNPJ01000020">
    <property type="protein sequence ID" value="OQS54368.1"/>
    <property type="molecule type" value="Genomic_DNA"/>
</dbReference>
<feature type="domain" description="tRNA synthetases class I catalytic" evidence="12">
    <location>
        <begin position="366"/>
        <end position="436"/>
    </location>
</feature>
<dbReference type="AlphaFoldDB" id="A0A1W0E566"/>
<gene>
    <name evidence="13" type="ORF">EHP00_2160</name>
</gene>
<comment type="caution">
    <text evidence="13">The sequence shown here is derived from an EMBL/GenBank/DDBJ whole genome shotgun (WGS) entry which is preliminary data.</text>
</comment>
<dbReference type="PANTHER" id="PTHR10890">
    <property type="entry name" value="CYSTEINYL-TRNA SYNTHETASE"/>
    <property type="match status" value="1"/>
</dbReference>
<dbReference type="GO" id="GO:0046872">
    <property type="term" value="F:metal ion binding"/>
    <property type="evidence" value="ECO:0007669"/>
    <property type="project" value="UniProtKB-KW"/>
</dbReference>
<comment type="cofactor">
    <cofactor evidence="1">
        <name>Zn(2+)</name>
        <dbReference type="ChEBI" id="CHEBI:29105"/>
    </cofactor>
</comment>
<dbReference type="Proteomes" id="UP000192758">
    <property type="component" value="Unassembled WGS sequence"/>
</dbReference>
<dbReference type="InterPro" id="IPR032678">
    <property type="entry name" value="tRNA-synt_1_cat_dom"/>
</dbReference>
<dbReference type="InterPro" id="IPR015803">
    <property type="entry name" value="Cys-tRNA-ligase"/>
</dbReference>
<feature type="region of interest" description="Disordered" evidence="11">
    <location>
        <begin position="192"/>
        <end position="244"/>
    </location>
</feature>
<dbReference type="PANTHER" id="PTHR10890:SF3">
    <property type="entry name" value="CYSTEINE--TRNA LIGASE, CYTOPLASMIC"/>
    <property type="match status" value="1"/>
</dbReference>
<evidence type="ECO:0000313" key="13">
    <source>
        <dbReference type="EMBL" id="OQS54368.1"/>
    </source>
</evidence>
<keyword evidence="9" id="KW-0030">Aminoacyl-tRNA synthetase</keyword>
<name>A0A1W0E566_9MICR</name>
<evidence type="ECO:0000259" key="12">
    <source>
        <dbReference type="Pfam" id="PF01406"/>
    </source>
</evidence>
<evidence type="ECO:0000256" key="8">
    <source>
        <dbReference type="ARBA" id="ARBA00022917"/>
    </source>
</evidence>
<keyword evidence="14" id="KW-1185">Reference proteome</keyword>
<feature type="region of interest" description="Disordered" evidence="11">
    <location>
        <begin position="1"/>
        <end position="23"/>
    </location>
</feature>
<evidence type="ECO:0000313" key="14">
    <source>
        <dbReference type="Proteomes" id="UP000192758"/>
    </source>
</evidence>
<dbReference type="Gene3D" id="3.40.50.620">
    <property type="entry name" value="HUPs"/>
    <property type="match status" value="1"/>
</dbReference>
<dbReference type="VEuPathDB" id="MicrosporidiaDB:EHP00_2160"/>
<feature type="domain" description="tRNA synthetases class I catalytic" evidence="12">
    <location>
        <begin position="215"/>
        <end position="344"/>
    </location>
</feature>
<reference evidence="13 14" key="1">
    <citation type="journal article" date="2017" name="Environ. Microbiol.">
        <title>Decay of the glycolytic pathway and adaptation to intranuclear parasitism within Enterocytozoonidae microsporidia.</title>
        <authorList>
            <person name="Wiredu Boakye D."/>
            <person name="Jaroenlak P."/>
            <person name="Prachumwat A."/>
            <person name="Williams T.A."/>
            <person name="Bateman K.S."/>
            <person name="Itsathitphaisarn O."/>
            <person name="Sritunyalucksana K."/>
            <person name="Paszkiewicz K.H."/>
            <person name="Moore K.A."/>
            <person name="Stentiford G.D."/>
            <person name="Williams B.A."/>
        </authorList>
    </citation>
    <scope>NUCLEOTIDE SEQUENCE [LARGE SCALE GENOMIC DNA]</scope>
    <source>
        <strain evidence="13 14">TH1</strain>
    </source>
</reference>